<feature type="region of interest" description="Disordered" evidence="20">
    <location>
        <begin position="739"/>
        <end position="760"/>
    </location>
</feature>
<dbReference type="GO" id="GO:0003678">
    <property type="term" value="F:DNA helicase activity"/>
    <property type="evidence" value="ECO:0007669"/>
    <property type="project" value="UniProtKB-EC"/>
</dbReference>
<evidence type="ECO:0000313" key="23">
    <source>
        <dbReference type="Proteomes" id="UP000006753"/>
    </source>
</evidence>
<keyword evidence="14" id="KW-0233">DNA recombination</keyword>
<reference evidence="22 23" key="1">
    <citation type="journal article" date="2012" name="BMC Genomics">
        <title>Sequencing the genome of Marssonina brunnea reveals fungus-poplar co-evolution.</title>
        <authorList>
            <person name="Zhu S."/>
            <person name="Cao Y.-Z."/>
            <person name="Jiang C."/>
            <person name="Tan B.-Y."/>
            <person name="Wang Z."/>
            <person name="Feng S."/>
            <person name="Zhang L."/>
            <person name="Su X.-H."/>
            <person name="Brejova B."/>
            <person name="Vinar T."/>
            <person name="Xu M."/>
            <person name="Wang M.-X."/>
            <person name="Zhang S.-G."/>
            <person name="Huang M.-R."/>
            <person name="Wu R."/>
            <person name="Zhou Y."/>
        </authorList>
    </citation>
    <scope>NUCLEOTIDE SEQUENCE [LARGE SCALE GENOMIC DNA]</scope>
    <source>
        <strain evidence="22 23">MB_m1</strain>
    </source>
</reference>
<evidence type="ECO:0000256" key="16">
    <source>
        <dbReference type="ARBA" id="ARBA00023242"/>
    </source>
</evidence>
<keyword evidence="13" id="KW-0238">DNA-binding</keyword>
<keyword evidence="11" id="KW-0067">ATP-binding</keyword>
<sequence length="774" mass="85474">MSKEATIYVVDLGSTTAECQGGREISDLEYSLEYVRGALGEIMAKNRKTLSVGVVGFRTDETENPLSNDDGYDNITVLKQLGEMDMPSYEELRPKLVSSGTDAGDAISAIVVAAQLIDEGTRLKSGGQAKFVRKIVLVTDGQGRIEDDNIEPIAQQLDELNIRLVVLGVDFDDAEYGFKEEDKSSVKRDNEKLLRKLTESCRDGDFGTMAEAVDSLTIPAIKVVRPFKAYGGRLGLGDYVKYPESALFIDVERYSKTKRATAPSASNFVVSRAAAINGDGDTEMTDAPLAAVKNRRDYHVFDESASQGKAIVDRTELAKGYYYGSTAVPFGEDAEAETRFKSKESFSIIGFIPNDKVFRRDKSHATQLMPSQYERFLNMGEACVTIAEPTNDKARMAMSSLVHALDETESYAVARLVKKDGAGPVILLMAPLIDLDIECLVDVPLPFAEDVRNYKFPPLDKVMGISGNVIMKHRYLPADNEVQAMSDYVLCLSCLARVRAKSMVRQLTSSGMDLSSFGRDEEGKPKEYMPIEEMYAPMVHRLQHAISYRAMQPDKPVPKPAEILLKWSHPPSDLVTKASPQLEALKKAVKVSKVPPKTKGKRGGREVVKPMSNLDVDALLSESGRGTEVSADNEIPSFKQMIGSDPDDEDLFVDASKQLCQHIRDRIETSPLDTSSFDRAVGAMTVLRKTAIEYELPRVYNDFLRDLKEKVFNGELGGDRTGFWQLVTKKRLGLIQVPPPDSDKVGLDTAPGSNVTEQEAADFLKPPMRDVDME</sequence>
<dbReference type="InterPro" id="IPR006164">
    <property type="entry name" value="DNA_bd_Ku70/Ku80"/>
</dbReference>
<dbReference type="EMBL" id="JH921452">
    <property type="protein sequence ID" value="EKD13090.1"/>
    <property type="molecule type" value="Genomic_DNA"/>
</dbReference>
<dbReference type="InterPro" id="IPR036494">
    <property type="entry name" value="Ku_C_sf"/>
</dbReference>
<dbReference type="Proteomes" id="UP000006753">
    <property type="component" value="Unassembled WGS sequence"/>
</dbReference>
<dbReference type="SUPFAM" id="SSF53300">
    <property type="entry name" value="vWA-like"/>
    <property type="match status" value="1"/>
</dbReference>
<evidence type="ECO:0000313" key="22">
    <source>
        <dbReference type="EMBL" id="EKD13090.1"/>
    </source>
</evidence>
<comment type="similarity">
    <text evidence="3">Belongs to the ku80 family.</text>
</comment>
<evidence type="ECO:0000256" key="12">
    <source>
        <dbReference type="ARBA" id="ARBA00022895"/>
    </source>
</evidence>
<evidence type="ECO:0000256" key="7">
    <source>
        <dbReference type="ARBA" id="ARBA00022741"/>
    </source>
</evidence>
<keyword evidence="16" id="KW-0539">Nucleus</keyword>
<dbReference type="GO" id="GO:0006303">
    <property type="term" value="P:double-strand break repair via nonhomologous end joining"/>
    <property type="evidence" value="ECO:0007669"/>
    <property type="project" value="InterPro"/>
</dbReference>
<dbReference type="GO" id="GO:0042162">
    <property type="term" value="F:telomeric DNA binding"/>
    <property type="evidence" value="ECO:0007669"/>
    <property type="project" value="InterPro"/>
</dbReference>
<evidence type="ECO:0000256" key="1">
    <source>
        <dbReference type="ARBA" id="ARBA00004123"/>
    </source>
</evidence>
<keyword evidence="12" id="KW-0779">Telomere</keyword>
<dbReference type="Pfam" id="PF02735">
    <property type="entry name" value="Ku"/>
    <property type="match status" value="1"/>
</dbReference>
<dbReference type="InParanoid" id="K1W7M1"/>
<accession>K1W7M1</accession>
<evidence type="ECO:0000256" key="3">
    <source>
        <dbReference type="ARBA" id="ARBA00007726"/>
    </source>
</evidence>
<dbReference type="GO" id="GO:0000781">
    <property type="term" value="C:chromosome, telomeric region"/>
    <property type="evidence" value="ECO:0007669"/>
    <property type="project" value="UniProtKB-SubCell"/>
</dbReference>
<evidence type="ECO:0000256" key="19">
    <source>
        <dbReference type="ARBA" id="ARBA00047995"/>
    </source>
</evidence>
<keyword evidence="23" id="KW-1185">Reference proteome</keyword>
<dbReference type="Gene3D" id="2.40.290.10">
    <property type="match status" value="1"/>
</dbReference>
<evidence type="ECO:0000256" key="17">
    <source>
        <dbReference type="ARBA" id="ARBA00024890"/>
    </source>
</evidence>
<dbReference type="OrthoDB" id="30826at2759"/>
<dbReference type="InterPro" id="IPR014893">
    <property type="entry name" value="Ku_PK_bind"/>
</dbReference>
<feature type="domain" description="VWFA" evidence="21">
    <location>
        <begin position="5"/>
        <end position="216"/>
    </location>
</feature>
<dbReference type="FunFam" id="3.40.50.410:FF:000073">
    <property type="entry name" value="ATP-dependent DNA helicase II subunit 2"/>
    <property type="match status" value="1"/>
</dbReference>
<evidence type="ECO:0000256" key="11">
    <source>
        <dbReference type="ARBA" id="ARBA00022840"/>
    </source>
</evidence>
<dbReference type="Gene3D" id="1.10.1600.10">
    <property type="match status" value="1"/>
</dbReference>
<dbReference type="GO" id="GO:0006310">
    <property type="term" value="P:DNA recombination"/>
    <property type="evidence" value="ECO:0007669"/>
    <property type="project" value="UniProtKB-KW"/>
</dbReference>
<evidence type="ECO:0000256" key="4">
    <source>
        <dbReference type="ARBA" id="ARBA00012551"/>
    </source>
</evidence>
<organism evidence="22 23">
    <name type="scientific">Marssonina brunnea f. sp. multigermtubi (strain MB_m1)</name>
    <name type="common">Marssonina leaf spot fungus</name>
    <dbReference type="NCBI Taxonomy" id="1072389"/>
    <lineage>
        <taxon>Eukaryota</taxon>
        <taxon>Fungi</taxon>
        <taxon>Dikarya</taxon>
        <taxon>Ascomycota</taxon>
        <taxon>Pezizomycotina</taxon>
        <taxon>Leotiomycetes</taxon>
        <taxon>Helotiales</taxon>
        <taxon>Drepanopezizaceae</taxon>
        <taxon>Drepanopeziza</taxon>
    </lineage>
</organism>
<dbReference type="SMART" id="SM00559">
    <property type="entry name" value="Ku78"/>
    <property type="match status" value="1"/>
</dbReference>
<keyword evidence="9" id="KW-0378">Hydrolase</keyword>
<gene>
    <name evidence="22" type="ORF">MBM_08852</name>
</gene>
<evidence type="ECO:0000256" key="13">
    <source>
        <dbReference type="ARBA" id="ARBA00023125"/>
    </source>
</evidence>
<name>K1W7M1_MARBU</name>
<keyword evidence="6" id="KW-0158">Chromosome</keyword>
<keyword evidence="8" id="KW-0227">DNA damage</keyword>
<dbReference type="GO" id="GO:0043564">
    <property type="term" value="C:Ku70:Ku80 complex"/>
    <property type="evidence" value="ECO:0007669"/>
    <property type="project" value="InterPro"/>
</dbReference>
<keyword evidence="10 22" id="KW-0347">Helicase</keyword>
<dbReference type="PANTHER" id="PTHR12604:SF4">
    <property type="entry name" value="X-RAY REPAIR CROSS-COMPLEMENTING PROTEIN 5"/>
    <property type="match status" value="1"/>
</dbReference>
<evidence type="ECO:0000256" key="8">
    <source>
        <dbReference type="ARBA" id="ARBA00022763"/>
    </source>
</evidence>
<evidence type="ECO:0000256" key="5">
    <source>
        <dbReference type="ARBA" id="ARBA00021792"/>
    </source>
</evidence>
<dbReference type="GO" id="GO:0003690">
    <property type="term" value="F:double-stranded DNA binding"/>
    <property type="evidence" value="ECO:0007669"/>
    <property type="project" value="TreeGrafter"/>
</dbReference>
<evidence type="ECO:0000259" key="21">
    <source>
        <dbReference type="PROSITE" id="PS50234"/>
    </source>
</evidence>
<dbReference type="InterPro" id="IPR005161">
    <property type="entry name" value="Ku_N"/>
</dbReference>
<dbReference type="InterPro" id="IPR024193">
    <property type="entry name" value="Ku80"/>
</dbReference>
<dbReference type="eggNOG" id="KOG2326">
    <property type="taxonomic scope" value="Eukaryota"/>
</dbReference>
<dbReference type="KEGG" id="mbe:MBM_08852"/>
<dbReference type="GO" id="GO:0016787">
    <property type="term" value="F:hydrolase activity"/>
    <property type="evidence" value="ECO:0007669"/>
    <property type="project" value="UniProtKB-KW"/>
</dbReference>
<dbReference type="OMA" id="WAMQYVW"/>
<dbReference type="PROSITE" id="PS50234">
    <property type="entry name" value="VWFA"/>
    <property type="match status" value="1"/>
</dbReference>
<dbReference type="GO" id="GO:0003684">
    <property type="term" value="F:damaged DNA binding"/>
    <property type="evidence" value="ECO:0007669"/>
    <property type="project" value="InterPro"/>
</dbReference>
<dbReference type="PANTHER" id="PTHR12604">
    <property type="entry name" value="KU AUTOANTIGEN DNA HELICASE"/>
    <property type="match status" value="1"/>
</dbReference>
<dbReference type="Gene3D" id="3.40.50.410">
    <property type="entry name" value="von Willebrand factor, type A domain"/>
    <property type="match status" value="1"/>
</dbReference>
<dbReference type="Gene3D" id="1.25.40.240">
    <property type="entry name" value="Ku, C-terminal domain"/>
    <property type="match status" value="1"/>
</dbReference>
<evidence type="ECO:0000256" key="14">
    <source>
        <dbReference type="ARBA" id="ARBA00023172"/>
    </source>
</evidence>
<dbReference type="GO" id="GO:0000723">
    <property type="term" value="P:telomere maintenance"/>
    <property type="evidence" value="ECO:0007669"/>
    <property type="project" value="InterPro"/>
</dbReference>
<comment type="catalytic activity">
    <reaction evidence="19">
        <text>ATP + H2O = ADP + phosphate + H(+)</text>
        <dbReference type="Rhea" id="RHEA:13065"/>
        <dbReference type="ChEBI" id="CHEBI:15377"/>
        <dbReference type="ChEBI" id="CHEBI:15378"/>
        <dbReference type="ChEBI" id="CHEBI:30616"/>
        <dbReference type="ChEBI" id="CHEBI:43474"/>
        <dbReference type="ChEBI" id="CHEBI:456216"/>
        <dbReference type="EC" id="3.6.4.12"/>
    </reaction>
</comment>
<dbReference type="Pfam" id="PF03731">
    <property type="entry name" value="Ku_N"/>
    <property type="match status" value="1"/>
</dbReference>
<dbReference type="InterPro" id="IPR002035">
    <property type="entry name" value="VWF_A"/>
</dbReference>
<evidence type="ECO:0000256" key="2">
    <source>
        <dbReference type="ARBA" id="ARBA00004574"/>
    </source>
</evidence>
<evidence type="ECO:0000256" key="6">
    <source>
        <dbReference type="ARBA" id="ARBA00022454"/>
    </source>
</evidence>
<evidence type="ECO:0000256" key="20">
    <source>
        <dbReference type="SAM" id="MobiDB-lite"/>
    </source>
</evidence>
<comment type="subcellular location">
    <subcellularLocation>
        <location evidence="2">Chromosome</location>
        <location evidence="2">Telomere</location>
    </subcellularLocation>
    <subcellularLocation>
        <location evidence="1">Nucleus</location>
    </subcellularLocation>
</comment>
<comment type="function">
    <text evidence="17">Single-stranded DNA-dependent ATP-dependent helicase. Involved in non-homologous end joining (NHEJ) DNA double strand break repair. DNA-binding is sequence-independent but has a high affinity to nicks in double-stranded DNA and to the ends of duplex DNA. Binds to naturally occurring chromosomal ends, and therefore provides chromosomal end protection. Required also for telomere recombination to repair telomeric ends in the absence of telomerase. KU70, of the KU70/KU80 heterodimer, binds to the stem loop of TLC1, the RNA component of telomerase. Involved in telomere maintenance. Interacts with telomeric repeats and subtelomeric sequences thereby controlling telomere length and protecting against subtelomeric rearrangement. Maintains telomeric chromatin, which is involved in silencing the expression of genes located at the telomere. Required for mating-type switching.</text>
</comment>
<dbReference type="STRING" id="1072389.K1W7M1"/>
<dbReference type="SUPFAM" id="SSF101420">
    <property type="entry name" value="C-terminal domain of Ku80"/>
    <property type="match status" value="1"/>
</dbReference>
<dbReference type="GO" id="GO:0005524">
    <property type="term" value="F:ATP binding"/>
    <property type="evidence" value="ECO:0007669"/>
    <property type="project" value="UniProtKB-KW"/>
</dbReference>
<protein>
    <recommendedName>
        <fullName evidence="5">ATP-dependent DNA helicase II subunit 2</fullName>
        <ecNumber evidence="4">3.6.4.12</ecNumber>
    </recommendedName>
    <alternativeName>
        <fullName evidence="18">ATP-dependent DNA helicase II subunit Ku80</fullName>
    </alternativeName>
</protein>
<keyword evidence="7" id="KW-0547">Nucleotide-binding</keyword>
<dbReference type="SUPFAM" id="SSF100939">
    <property type="entry name" value="SPOC domain-like"/>
    <property type="match status" value="1"/>
</dbReference>
<evidence type="ECO:0000256" key="15">
    <source>
        <dbReference type="ARBA" id="ARBA00023204"/>
    </source>
</evidence>
<dbReference type="Pfam" id="PF08785">
    <property type="entry name" value="Ku_PK_bind"/>
    <property type="match status" value="1"/>
</dbReference>
<evidence type="ECO:0000256" key="18">
    <source>
        <dbReference type="ARBA" id="ARBA00031847"/>
    </source>
</evidence>
<keyword evidence="15" id="KW-0234">DNA repair</keyword>
<dbReference type="InterPro" id="IPR016194">
    <property type="entry name" value="SPOC-like_C_dom_sf"/>
</dbReference>
<evidence type="ECO:0000256" key="10">
    <source>
        <dbReference type="ARBA" id="ARBA00022806"/>
    </source>
</evidence>
<evidence type="ECO:0000256" key="9">
    <source>
        <dbReference type="ARBA" id="ARBA00022801"/>
    </source>
</evidence>
<dbReference type="AlphaFoldDB" id="K1W7M1"/>
<dbReference type="EC" id="3.6.4.12" evidence="4"/>
<dbReference type="HOGENOM" id="CLU_010975_1_1_1"/>
<dbReference type="CDD" id="cd00873">
    <property type="entry name" value="KU80"/>
    <property type="match status" value="1"/>
</dbReference>
<dbReference type="InterPro" id="IPR036465">
    <property type="entry name" value="vWFA_dom_sf"/>
</dbReference>
<dbReference type="FunCoup" id="K1W7M1">
    <property type="interactions" value="129"/>
</dbReference>
<proteinExistence type="inferred from homology"/>